<keyword evidence="1" id="KW-1133">Transmembrane helix</keyword>
<accession>A0ABW3H4X0</accession>
<evidence type="ECO:0000313" key="2">
    <source>
        <dbReference type="EMBL" id="MFD0946541.1"/>
    </source>
</evidence>
<dbReference type="EMBL" id="JBHTJG010000003">
    <property type="protein sequence ID" value="MFD0946541.1"/>
    <property type="molecule type" value="Genomic_DNA"/>
</dbReference>
<evidence type="ECO:0000313" key="3">
    <source>
        <dbReference type="Proteomes" id="UP001596977"/>
    </source>
</evidence>
<evidence type="ECO:0000256" key="1">
    <source>
        <dbReference type="SAM" id="Phobius"/>
    </source>
</evidence>
<comment type="caution">
    <text evidence="2">The sequence shown here is derived from an EMBL/GenBank/DDBJ whole genome shotgun (WGS) entry which is preliminary data.</text>
</comment>
<reference evidence="3" key="1">
    <citation type="journal article" date="2019" name="Int. J. Syst. Evol. Microbiol.">
        <title>The Global Catalogue of Microorganisms (GCM) 10K type strain sequencing project: providing services to taxonomists for standard genome sequencing and annotation.</title>
        <authorList>
            <consortium name="The Broad Institute Genomics Platform"/>
            <consortium name="The Broad Institute Genome Sequencing Center for Infectious Disease"/>
            <person name="Wu L."/>
            <person name="Ma J."/>
        </authorList>
    </citation>
    <scope>NUCLEOTIDE SEQUENCE [LARGE SCALE GENOMIC DNA]</scope>
    <source>
        <strain evidence="3">CCUG 62982</strain>
    </source>
</reference>
<organism evidence="2 3">
    <name type="scientific">Sphingomonas canadensis</name>
    <dbReference type="NCBI Taxonomy" id="1219257"/>
    <lineage>
        <taxon>Bacteria</taxon>
        <taxon>Pseudomonadati</taxon>
        <taxon>Pseudomonadota</taxon>
        <taxon>Alphaproteobacteria</taxon>
        <taxon>Sphingomonadales</taxon>
        <taxon>Sphingomonadaceae</taxon>
        <taxon>Sphingomonas</taxon>
    </lineage>
</organism>
<proteinExistence type="predicted"/>
<name>A0ABW3H4X0_9SPHN</name>
<dbReference type="Proteomes" id="UP001596977">
    <property type="component" value="Unassembled WGS sequence"/>
</dbReference>
<keyword evidence="1" id="KW-0472">Membrane</keyword>
<sequence length="56" mass="6569">MSTQHLRLAGPARGHPFRHSIAHFQKLDRKRRDDGDMKLFMLSFAAFFVCFTTFLL</sequence>
<keyword evidence="3" id="KW-1185">Reference proteome</keyword>
<keyword evidence="1" id="KW-0812">Transmembrane</keyword>
<dbReference type="RefSeq" id="WP_264943909.1">
    <property type="nucleotide sequence ID" value="NZ_JAPDRA010000003.1"/>
</dbReference>
<protein>
    <submittedName>
        <fullName evidence="2">Uncharacterized protein</fullName>
    </submittedName>
</protein>
<feature type="transmembrane region" description="Helical" evidence="1">
    <location>
        <begin position="39"/>
        <end position="55"/>
    </location>
</feature>
<gene>
    <name evidence="2" type="ORF">ACFQ1E_09350</name>
</gene>